<dbReference type="EMBL" id="JBEZAM010000016">
    <property type="protein sequence ID" value="MEU7294484.1"/>
    <property type="molecule type" value="Genomic_DNA"/>
</dbReference>
<evidence type="ECO:0000313" key="2">
    <source>
        <dbReference type="Proteomes" id="UP001551210"/>
    </source>
</evidence>
<dbReference type="PANTHER" id="PTHR34293:SF1">
    <property type="entry name" value="HTH-TYPE TRANSCRIPTIONAL REGULATOR TRMBL2"/>
    <property type="match status" value="1"/>
</dbReference>
<name>A0ABV3CWA2_STREX</name>
<organism evidence="1 2">
    <name type="scientific">Streptomyces exfoliatus</name>
    <name type="common">Streptomyces hydrogenans</name>
    <dbReference type="NCBI Taxonomy" id="1905"/>
    <lineage>
        <taxon>Bacteria</taxon>
        <taxon>Bacillati</taxon>
        <taxon>Actinomycetota</taxon>
        <taxon>Actinomycetes</taxon>
        <taxon>Kitasatosporales</taxon>
        <taxon>Streptomycetaceae</taxon>
        <taxon>Streptomyces</taxon>
    </lineage>
</organism>
<comment type="caution">
    <text evidence="1">The sequence shown here is derived from an EMBL/GenBank/DDBJ whole genome shotgun (WGS) entry which is preliminary data.</text>
</comment>
<dbReference type="Proteomes" id="UP001551210">
    <property type="component" value="Unassembled WGS sequence"/>
</dbReference>
<dbReference type="InterPro" id="IPR051797">
    <property type="entry name" value="TrmB-like"/>
</dbReference>
<reference evidence="1 2" key="1">
    <citation type="submission" date="2024-06" db="EMBL/GenBank/DDBJ databases">
        <title>The Natural Products Discovery Center: Release of the First 8490 Sequenced Strains for Exploring Actinobacteria Biosynthetic Diversity.</title>
        <authorList>
            <person name="Kalkreuter E."/>
            <person name="Kautsar S.A."/>
            <person name="Yang D."/>
            <person name="Bader C.D."/>
            <person name="Teijaro C.N."/>
            <person name="Fluegel L."/>
            <person name="Davis C.M."/>
            <person name="Simpson J.R."/>
            <person name="Lauterbach L."/>
            <person name="Steele A.D."/>
            <person name="Gui C."/>
            <person name="Meng S."/>
            <person name="Li G."/>
            <person name="Viehrig K."/>
            <person name="Ye F."/>
            <person name="Su P."/>
            <person name="Kiefer A.F."/>
            <person name="Nichols A."/>
            <person name="Cepeda A.J."/>
            <person name="Yan W."/>
            <person name="Fan B."/>
            <person name="Jiang Y."/>
            <person name="Adhikari A."/>
            <person name="Zheng C.-J."/>
            <person name="Schuster L."/>
            <person name="Cowan T.M."/>
            <person name="Smanski M.J."/>
            <person name="Chevrette M.G."/>
            <person name="De Carvalho L.P.S."/>
            <person name="Shen B."/>
        </authorList>
    </citation>
    <scope>NUCLEOTIDE SEQUENCE [LARGE SCALE GENOMIC DNA]</scope>
    <source>
        <strain evidence="1 2">NPDC045705</strain>
    </source>
</reference>
<evidence type="ECO:0000313" key="1">
    <source>
        <dbReference type="EMBL" id="MEU7294484.1"/>
    </source>
</evidence>
<protein>
    <submittedName>
        <fullName evidence="1">Uncharacterized protein</fullName>
    </submittedName>
</protein>
<proteinExistence type="predicted"/>
<keyword evidence="2" id="KW-1185">Reference proteome</keyword>
<gene>
    <name evidence="1" type="ORF">AB0A76_14925</name>
</gene>
<dbReference type="RefSeq" id="WP_359207538.1">
    <property type="nucleotide sequence ID" value="NZ_JBEZAM010000016.1"/>
</dbReference>
<dbReference type="PANTHER" id="PTHR34293">
    <property type="entry name" value="HTH-TYPE TRANSCRIPTIONAL REGULATOR TRMBL2"/>
    <property type="match status" value="1"/>
</dbReference>
<sequence>MHRMQILGITPAEEETYRHLLRHPGSGVGEIVAAPWHPSGTGAAAVGRLKALGAVVERDGVLWPEEPKAVVALLAERLLAELHTITRSLAQVYTVVRSLEDEADEAAVAAGRPEAGDTPPPDGRLVERITDPTALRARVEALALSTRSEMLAGGLCEEVDSRVLRLTLPLGLRMLDRGVTVRLLVWQSMLADPAVVAHVRQLADAGARVRVLASSDSPMAVCDGGTALVPVEPSDIAKGAFVTTQPGMVSTVVNHFERLWADAREFGDG</sequence>
<accession>A0ABV3CWA2</accession>